<evidence type="ECO:0000313" key="2">
    <source>
        <dbReference type="EMBL" id="GBE61933.1"/>
    </source>
</evidence>
<feature type="compositionally biased region" description="Polar residues" evidence="1">
    <location>
        <begin position="779"/>
        <end position="798"/>
    </location>
</feature>
<keyword evidence="3" id="KW-1185">Reference proteome</keyword>
<name>A0A2H6KG08_9APIC</name>
<gene>
    <name evidence="2" type="ORF">BOVATA_034260</name>
</gene>
<feature type="region of interest" description="Disordered" evidence="1">
    <location>
        <begin position="1652"/>
        <end position="1673"/>
    </location>
</feature>
<dbReference type="EMBL" id="BDSA01000003">
    <property type="protein sequence ID" value="GBE61933.1"/>
    <property type="molecule type" value="Genomic_DNA"/>
</dbReference>
<evidence type="ECO:0000313" key="3">
    <source>
        <dbReference type="Proteomes" id="UP000236319"/>
    </source>
</evidence>
<accession>A0A2H6KG08</accession>
<dbReference type="OrthoDB" id="361818at2759"/>
<dbReference type="RefSeq" id="XP_028868176.1">
    <property type="nucleotide sequence ID" value="XM_029012343.1"/>
</dbReference>
<proteinExistence type="predicted"/>
<feature type="region of interest" description="Disordered" evidence="1">
    <location>
        <begin position="895"/>
        <end position="927"/>
    </location>
</feature>
<dbReference type="Proteomes" id="UP000236319">
    <property type="component" value="Unassembled WGS sequence"/>
</dbReference>
<protein>
    <submittedName>
        <fullName evidence="2">U3 small nucleolar RNA-associated protein 10, putative</fullName>
    </submittedName>
</protein>
<comment type="caution">
    <text evidence="2">The sequence shown here is derived from an EMBL/GenBank/DDBJ whole genome shotgun (WGS) entry which is preliminary data.</text>
</comment>
<dbReference type="GeneID" id="39875703"/>
<reference evidence="2 3" key="1">
    <citation type="journal article" date="2017" name="BMC Genomics">
        <title>Whole-genome assembly of Babesia ovata and comparative genomics between closely related pathogens.</title>
        <authorList>
            <person name="Yamagishi J."/>
            <person name="Asada M."/>
            <person name="Hakimi H."/>
            <person name="Tanaka T.Q."/>
            <person name="Sugimoto C."/>
            <person name="Kawazu S."/>
        </authorList>
    </citation>
    <scope>NUCLEOTIDE SEQUENCE [LARGE SCALE GENOMIC DNA]</scope>
    <source>
        <strain evidence="2 3">Miyake</strain>
    </source>
</reference>
<feature type="region of interest" description="Disordered" evidence="1">
    <location>
        <begin position="750"/>
        <end position="798"/>
    </location>
</feature>
<sequence length="2699" mass="295073">MTSLFKQLEALSVKPNKAYSRFRRSYASKEHYTRVLVCESWEFMLAQDATIVECEVLFRSCLSDPSQAAVAAMAARSAMAAAESSDSAEVEMADTTTGPSWQDKEIEFMVESEFLECQRMLQLFLDLSTPWLLHEQCQNLIDFLIYQYELASRFGEMLLLAILPIHESAYFVKVAEMVTLPDGSEFSYYIPAKAPAAKSAEIGNAEAPKVRVGVSRDTIVAGTVRSFSNYRRISETVERLALVRQRAGTYVPLYTVLSVAFIEQNRGKIGDSEIRLLLNNVFSGLKRPDASAYYSAQLCTLTVLFCTVTVTISVQRTVVTCMLNPLLSELRDSDSPPFDIRMKLKDAILVLLGMLHQQKERLDSLPINTTQLLLAVLHKFPALVNVFRGIGGSGEALDFSRLCKVLTVSVVKASKPSAKAAQSAESANDVDLIKCAIDFFMRLDYSILYVRVMMYTLIDDLVMFSLSTCRQGEALFQWDPATMKGSLNTHHSDTLSVYGRFFSELHAASPAVFDDVLQRTLQSTNRSPEMLSVFLLICHSVSGGCPLHFTVLVHKCSGKKLPTGPSELPKSVAAHNLGSTVVLYTDPNLPSKSRAQLYGMLSAIVNADVLSTVDHGALCEFIRVSVSDPQCIPLLYRDTRLLSLLPSSAVTRVLISQIGCLLTGSGLSFSAPASLKVKPKSHMPAMEPFYSKCFEVLSRDSPASRQLLFALSLFTDFYGRAAIDERENMQQASYHFMRLMHVISRNAKHAKSAKKSGKNSDASDSAASEHSEDATSTSGSSDAHNAGSSDTVSDTNDSAAIPAPSLKTICDHYFGDSHSHEGRDYCSTMSLLLGILDSMVQLSTATTYVNTSSGEDTSTIGATPISFGNDTVWFNEWLVCYGLYESSELLSSALKPSSSSSGNSKAENNAEEASETDASSKSNKGSHPDITLSAEELRQLFSLSEVVLCYAIKLHRGSVLLGELTNFFAQCHFKMLTLCSISVPRSVDVRGESNPAECNDFPDAAFDRDALLLHTMLTLSSEEFTAHFKEALSTAPKSVLSRVHLWLKHYFEFSHLARSMEHRPGLHLDLYGSILESQVEVNRSKMTVAFRGVIGDVFALGPSMVAEMLDGKTDLIWPPQETSEPQEDDVGTLHIPYVSLSELDGIMKMYGRCMDVLSHVVCESLRVKAFNNSCLMIDVLVNSLAFLVDKEHLVRRPAVLMLSRVMQCYVDTPSKSHARFVTVCGYHLCPEFNIAIAGLEYPFKGFDKTLRKLCSGLLENNAPFPNVMFVNQLFSHCSGEPVILSLLLYGCVFSGTSLQFNVDVLRRIGANLSSDHGADVFCTALAGLLQFVKDYKISSPTDLSVLRRFLLCFASSASSVAVSGLHGKAGCFASTVCPAVLDNLTTMMQGLSGMGEPLQTDIDIIRKVCSFCAGVCMSTLSEGAFWSVKGEVQTRLLESFDRAFGTMEASARLLCLRYLTSDYNKSKNAVKSVVSIIPRLQSCSNHLQELFVMGIVDNSPADLLPEVFNAVLQQEKSSKGWFNVSFLLLQRYLTRADLKSDAAVSLITKGSSSLLDGIAKAHKSGSPQTAAGSTEESSLSELGHVAVFINQLYLRLQQKSGSLDVKSMHKLHADVCRCLRALCKRCGAATFEFVRPFLCKMCIIEYTLSSSSGDEADKGDNTTDTESQPLKPSVTAKAVTKSCAAVCHLLMQVFESDRSATATLQFAELCTVFPSSTSAAYNQGLGDMSRNATRGSSGPDMSFAYDEWLCYALYSCICICRLDASSPAVARCVELLKSSSDPVGVLSTLVLTAVSASAEEEPRFPSWIPHLDVRSLGMGKHLDSSSKLGLACDMQSFVHQIVVQSADLFEVAIDALSFNDLKSPEHRRYQSVSLLLQSLSISMVCFKDVGSDATLSGVNKKKKGLMGVCAPSTDASDSADPSSTSILKKSGEIMRLVYAANPEENYPRLALGALSFFWCKDRMSSPSDNFWNAACGIDFMKQPWVCDYVSVALGYISKSIGNKFGLSTKPPMSSAAAAYSKELSIVLARLARVLSDFLMATDACILSKKHDDALQLLIGRSRKSAWRTLIGLCYGLSGDWVLHGFALARSRVELLLQLKSFNHYVVLDFVNAVKLCVRLVACGEVKDESFDIQLVHSLSSSLAKLTAQLVERYLDNASLSACVLGLMLLLRRRFGKATGDELLEAIMNLLVFFSSPTPVEERFALPAEEELLTDRKLASVCSDIFEDLLQCNSDKVSKAIVAASDKVILSKATPVRMATLLSFYASVSCKYYDMLRLVLGLDFTQVLSAMRDGSRLMSLVSISLHYNRIKSRYVGDLDRLYFLNVNLLSEFESASASVSNRKARKAAKNSAPAESDVAAGRESLSGDVIATPSEEKEANNSDSSALDPTSASGLMSAYLDDATGPPRLELSCRLFSEPKLEFGSETGVKSFEDCAIVFALQYFSKIRSSDLVEVLAKHIGALKKSDTSADGAASPLPKDGTRLLLRMIVAALSEYGSLGATQFVLPRVYQHLNTVLDSTIEELCAPTSKAGKPKSSKSHANSGASWKVFVNGVLALRAIRTCVETWDSKQASVPDMCLNVWLPTLGKALGVFDFLSGTWEMQEWERALEGTFLHLLFACSGDAERIEQVLSGDLVSRSEVCKCRVLNILLSLWGKANFHLGGSVVNIMPVLGELADDQSEEVQRLSELLNERIQSFLNM</sequence>
<feature type="compositionally biased region" description="Low complexity" evidence="1">
    <location>
        <begin position="895"/>
        <end position="907"/>
    </location>
</feature>
<dbReference type="VEuPathDB" id="PiroplasmaDB:BOVATA_034260"/>
<evidence type="ECO:0000256" key="1">
    <source>
        <dbReference type="SAM" id="MobiDB-lite"/>
    </source>
</evidence>
<organism evidence="2 3">
    <name type="scientific">Babesia ovata</name>
    <dbReference type="NCBI Taxonomy" id="189622"/>
    <lineage>
        <taxon>Eukaryota</taxon>
        <taxon>Sar</taxon>
        <taxon>Alveolata</taxon>
        <taxon>Apicomplexa</taxon>
        <taxon>Aconoidasida</taxon>
        <taxon>Piroplasmida</taxon>
        <taxon>Babesiidae</taxon>
        <taxon>Babesia</taxon>
    </lineage>
</organism>